<accession>A0AAD9H1M6</accession>
<reference evidence="2" key="1">
    <citation type="submission" date="2023-08" db="EMBL/GenBank/DDBJ databases">
        <title>Reference Genome Resource for the Citrus Pathogen Phytophthora citrophthora.</title>
        <authorList>
            <person name="Moller H."/>
            <person name="Coetzee B."/>
            <person name="Rose L.J."/>
            <person name="Van Niekerk J.M."/>
        </authorList>
    </citation>
    <scope>NUCLEOTIDE SEQUENCE</scope>
    <source>
        <strain evidence="2">STE-U-9442</strain>
    </source>
</reference>
<gene>
    <name evidence="2" type="ORF">P3T76_000810</name>
</gene>
<dbReference type="Proteomes" id="UP001259832">
    <property type="component" value="Unassembled WGS sequence"/>
</dbReference>
<name>A0AAD9H1M6_9STRA</name>
<evidence type="ECO:0000313" key="2">
    <source>
        <dbReference type="EMBL" id="KAK1948521.1"/>
    </source>
</evidence>
<feature type="region of interest" description="Disordered" evidence="1">
    <location>
        <begin position="1"/>
        <end position="39"/>
    </location>
</feature>
<dbReference type="AlphaFoldDB" id="A0AAD9H1M6"/>
<feature type="compositionally biased region" description="Basic residues" evidence="1">
    <location>
        <begin position="1"/>
        <end position="11"/>
    </location>
</feature>
<evidence type="ECO:0000256" key="1">
    <source>
        <dbReference type="SAM" id="MobiDB-lite"/>
    </source>
</evidence>
<dbReference type="InterPro" id="IPR027267">
    <property type="entry name" value="AH/BAR_dom_sf"/>
</dbReference>
<proteinExistence type="predicted"/>
<dbReference type="SUPFAM" id="SSF103657">
    <property type="entry name" value="BAR/IMD domain-like"/>
    <property type="match status" value="1"/>
</dbReference>
<dbReference type="EMBL" id="JASMQC010000001">
    <property type="protein sequence ID" value="KAK1948521.1"/>
    <property type="molecule type" value="Genomic_DNA"/>
</dbReference>
<evidence type="ECO:0000313" key="3">
    <source>
        <dbReference type="Proteomes" id="UP001259832"/>
    </source>
</evidence>
<organism evidence="2 3">
    <name type="scientific">Phytophthora citrophthora</name>
    <dbReference type="NCBI Taxonomy" id="4793"/>
    <lineage>
        <taxon>Eukaryota</taxon>
        <taxon>Sar</taxon>
        <taxon>Stramenopiles</taxon>
        <taxon>Oomycota</taxon>
        <taxon>Peronosporomycetes</taxon>
        <taxon>Peronosporales</taxon>
        <taxon>Peronosporaceae</taxon>
        <taxon>Phytophthora</taxon>
    </lineage>
</organism>
<keyword evidence="3" id="KW-1185">Reference proteome</keyword>
<comment type="caution">
    <text evidence="2">The sequence shown here is derived from an EMBL/GenBank/DDBJ whole genome shotgun (WGS) entry which is preliminary data.</text>
</comment>
<dbReference type="Gene3D" id="1.20.1270.60">
    <property type="entry name" value="Arfaptin homology (AH) domain/BAR domain"/>
    <property type="match status" value="1"/>
</dbReference>
<sequence>MSFSTLRRRRNRETIKEESAQSVDERDDSCPLLGDDDRPSSIVKPQRIRNVHVIDNGLVTPKRSFTQRIMGRKNRLIQRVLVACRLTEPSKDSTFKQVQMKIRTKIEQLTAIRTSLHDHSQSIVKLSTAIYCFADSLQDGPTNIARQIRDVALTFSDQVGESILAKIDLRVNEFERIDALIQSRAKLVLDVEYAKRTLAIEHQKGNVNRIAERKQALQTAQLECEKATRFITDHLKFLSPNQATDVLKLCQEVRSINSFTVEIAGTETQT</sequence>
<protein>
    <submittedName>
        <fullName evidence="2">Uncharacterized protein</fullName>
    </submittedName>
</protein>